<feature type="signal peptide" evidence="2">
    <location>
        <begin position="1"/>
        <end position="22"/>
    </location>
</feature>
<proteinExistence type="predicted"/>
<comment type="caution">
    <text evidence="4">The sequence shown here is derived from an EMBL/GenBank/DDBJ whole genome shotgun (WGS) entry which is preliminary data.</text>
</comment>
<organism evidence="4 5">
    <name type="scientific">Miscanthus lutarioriparius</name>
    <dbReference type="NCBI Taxonomy" id="422564"/>
    <lineage>
        <taxon>Eukaryota</taxon>
        <taxon>Viridiplantae</taxon>
        <taxon>Streptophyta</taxon>
        <taxon>Embryophyta</taxon>
        <taxon>Tracheophyta</taxon>
        <taxon>Spermatophyta</taxon>
        <taxon>Magnoliopsida</taxon>
        <taxon>Liliopsida</taxon>
        <taxon>Poales</taxon>
        <taxon>Poaceae</taxon>
        <taxon>PACMAD clade</taxon>
        <taxon>Panicoideae</taxon>
        <taxon>Andropogonodae</taxon>
        <taxon>Andropogoneae</taxon>
        <taxon>Saccharinae</taxon>
        <taxon>Miscanthus</taxon>
    </lineage>
</organism>
<gene>
    <name evidence="4" type="ORF">NCGR_LOCUS62717</name>
</gene>
<dbReference type="InterPro" id="IPR038765">
    <property type="entry name" value="Papain-like_cys_pep_sf"/>
</dbReference>
<evidence type="ECO:0000259" key="3">
    <source>
        <dbReference type="SMART" id="SM00848"/>
    </source>
</evidence>
<protein>
    <recommendedName>
        <fullName evidence="3">Cathepsin propeptide inhibitor domain-containing protein</fullName>
    </recommendedName>
</protein>
<dbReference type="EMBL" id="CAJGYO010000019">
    <property type="protein sequence ID" value="CAD6338619.1"/>
    <property type="molecule type" value="Genomic_DNA"/>
</dbReference>
<dbReference type="SMART" id="SM00848">
    <property type="entry name" value="Inhibitor_I29"/>
    <property type="match status" value="1"/>
</dbReference>
<dbReference type="OrthoDB" id="629202at2759"/>
<dbReference type="Pfam" id="PF08246">
    <property type="entry name" value="Inhibitor_I29"/>
    <property type="match status" value="1"/>
</dbReference>
<evidence type="ECO:0000313" key="5">
    <source>
        <dbReference type="Proteomes" id="UP000604825"/>
    </source>
</evidence>
<dbReference type="Proteomes" id="UP000604825">
    <property type="component" value="Unassembled WGS sequence"/>
</dbReference>
<feature type="domain" description="Cathepsin propeptide inhibitor" evidence="3">
    <location>
        <begin position="42"/>
        <end position="88"/>
    </location>
</feature>
<sequence>MRRSTALKAAAAALLLLSMAAAYMSIMSYWERSEEEETHRMFVEWMAKCNKTYNSTGEEEHRYAVFKENFRRRGPVLNIFGDWTDEELHAWHSGGCLGEGDLAEQQVPDRRQRGPDGLRPLEEEGSGGPVAEDLFLVPLLFFFFG</sequence>
<reference evidence="4" key="1">
    <citation type="submission" date="2020-10" db="EMBL/GenBank/DDBJ databases">
        <authorList>
            <person name="Han B."/>
            <person name="Lu T."/>
            <person name="Zhao Q."/>
            <person name="Huang X."/>
            <person name="Zhao Y."/>
        </authorList>
    </citation>
    <scope>NUCLEOTIDE SEQUENCE</scope>
</reference>
<feature type="chain" id="PRO_5033021991" description="Cathepsin propeptide inhibitor domain-containing protein" evidence="2">
    <location>
        <begin position="23"/>
        <end position="145"/>
    </location>
</feature>
<keyword evidence="5" id="KW-1185">Reference proteome</keyword>
<accession>A0A811S7V9</accession>
<feature type="compositionally biased region" description="Basic and acidic residues" evidence="1">
    <location>
        <begin position="107"/>
        <end position="122"/>
    </location>
</feature>
<dbReference type="Gene3D" id="1.10.287.2250">
    <property type="match status" value="1"/>
</dbReference>
<evidence type="ECO:0000256" key="2">
    <source>
        <dbReference type="SAM" id="SignalP"/>
    </source>
</evidence>
<keyword evidence="2" id="KW-0732">Signal</keyword>
<dbReference type="AlphaFoldDB" id="A0A811S7V9"/>
<evidence type="ECO:0000313" key="4">
    <source>
        <dbReference type="EMBL" id="CAD6338619.1"/>
    </source>
</evidence>
<name>A0A811S7V9_9POAL</name>
<feature type="region of interest" description="Disordered" evidence="1">
    <location>
        <begin position="105"/>
        <end position="126"/>
    </location>
</feature>
<dbReference type="SUPFAM" id="SSF54001">
    <property type="entry name" value="Cysteine proteinases"/>
    <property type="match status" value="1"/>
</dbReference>
<evidence type="ECO:0000256" key="1">
    <source>
        <dbReference type="SAM" id="MobiDB-lite"/>
    </source>
</evidence>
<dbReference type="InterPro" id="IPR013201">
    <property type="entry name" value="Prot_inhib_I29"/>
</dbReference>